<proteinExistence type="predicted"/>
<sequence length="137" mass="15918">MEQVRTNRSDMSITDSIMQLDQIVSLLTLDLSLKGANCQEQKITHEEKIKIIETYIGVLKNNIWNLKELLTLKEASAYLGIAKSYLYKLTSAKQIPHYKPNGKLVYFKRKELYAWAIQNKVATNSTNQLEYINYEQE</sequence>
<dbReference type="RefSeq" id="WP_008142420.1">
    <property type="nucleotide sequence ID" value="NZ_EQ973638.1"/>
</dbReference>
<name>S0F815_9BACT</name>
<dbReference type="STRING" id="547042.BACCOPRO_01745"/>
<gene>
    <name evidence="2" type="ORF">BACCOPRO_01745</name>
</gene>
<dbReference type="Gene3D" id="3.90.105.50">
    <property type="match status" value="1"/>
</dbReference>
<reference evidence="2 3" key="1">
    <citation type="submission" date="2008-12" db="EMBL/GenBank/DDBJ databases">
        <authorList>
            <person name="Fulton L."/>
            <person name="Clifton S."/>
            <person name="Fulton B."/>
            <person name="Xu J."/>
            <person name="Minx P."/>
            <person name="Pepin K.H."/>
            <person name="Johnson M."/>
            <person name="Bhonagiri V."/>
            <person name="Nash W.E."/>
            <person name="Mardis E.R."/>
            <person name="Wilson R.K."/>
        </authorList>
    </citation>
    <scope>NUCLEOTIDE SEQUENCE [LARGE SCALE GENOMIC DNA]</scope>
    <source>
        <strain evidence="2 3">DSM 18228</strain>
    </source>
</reference>
<dbReference type="NCBIfam" id="TIGR01764">
    <property type="entry name" value="excise"/>
    <property type="match status" value="1"/>
</dbReference>
<dbReference type="InterPro" id="IPR010093">
    <property type="entry name" value="SinI_DNA-bd"/>
</dbReference>
<evidence type="ECO:0000313" key="3">
    <source>
        <dbReference type="Proteomes" id="UP000014073"/>
    </source>
</evidence>
<dbReference type="AlphaFoldDB" id="S0F815"/>
<feature type="domain" description="Helix-turn-helix" evidence="1">
    <location>
        <begin position="69"/>
        <end position="118"/>
    </location>
</feature>
<dbReference type="HOGENOM" id="CLU_140176_0_0_10"/>
<dbReference type="GeneID" id="78404462"/>
<dbReference type="eggNOG" id="COG3311">
    <property type="taxonomic scope" value="Bacteria"/>
</dbReference>
<dbReference type="InterPro" id="IPR041657">
    <property type="entry name" value="HTH_17"/>
</dbReference>
<dbReference type="InterPro" id="IPR038148">
    <property type="entry name" value="Tn1545/Tn916_Xis"/>
</dbReference>
<evidence type="ECO:0000259" key="1">
    <source>
        <dbReference type="Pfam" id="PF12728"/>
    </source>
</evidence>
<dbReference type="Pfam" id="PF12728">
    <property type="entry name" value="HTH_17"/>
    <property type="match status" value="1"/>
</dbReference>
<keyword evidence="3" id="KW-1185">Reference proteome</keyword>
<comment type="caution">
    <text evidence="2">The sequence shown here is derived from an EMBL/GenBank/DDBJ whole genome shotgun (WGS) entry which is preliminary data.</text>
</comment>
<protein>
    <submittedName>
        <fullName evidence="2">DNA binding domain, excisionase family</fullName>
    </submittedName>
</protein>
<dbReference type="GO" id="GO:0003677">
    <property type="term" value="F:DNA binding"/>
    <property type="evidence" value="ECO:0007669"/>
    <property type="project" value="InterPro"/>
</dbReference>
<organism evidence="2 3">
    <name type="scientific">Phocaeicola coprophilus DSM 18228 = JCM 13818</name>
    <dbReference type="NCBI Taxonomy" id="547042"/>
    <lineage>
        <taxon>Bacteria</taxon>
        <taxon>Pseudomonadati</taxon>
        <taxon>Bacteroidota</taxon>
        <taxon>Bacteroidia</taxon>
        <taxon>Bacteroidales</taxon>
        <taxon>Bacteroidaceae</taxon>
        <taxon>Phocaeicola</taxon>
    </lineage>
</organism>
<dbReference type="Proteomes" id="UP000014073">
    <property type="component" value="Unassembled WGS sequence"/>
</dbReference>
<accession>S0F815</accession>
<dbReference type="EMBL" id="ACBW01000124">
    <property type="protein sequence ID" value="EEF76245.1"/>
    <property type="molecule type" value="Genomic_DNA"/>
</dbReference>
<evidence type="ECO:0000313" key="2">
    <source>
        <dbReference type="EMBL" id="EEF76245.1"/>
    </source>
</evidence>